<evidence type="ECO:0000313" key="10">
    <source>
        <dbReference type="Proteomes" id="UP000694404"/>
    </source>
</evidence>
<dbReference type="InterPro" id="IPR001846">
    <property type="entry name" value="VWF_type-D"/>
</dbReference>
<gene>
    <name evidence="9" type="primary">KCP</name>
</gene>
<dbReference type="AlphaFoldDB" id="A0A8C0G205"/>
<dbReference type="GeneTree" id="ENSGT00940000160243"/>
<feature type="region of interest" description="Disordered" evidence="6">
    <location>
        <begin position="1"/>
        <end position="49"/>
    </location>
</feature>
<dbReference type="Pfam" id="PF00094">
    <property type="entry name" value="VWD"/>
    <property type="match status" value="1"/>
</dbReference>
<evidence type="ECO:0000256" key="6">
    <source>
        <dbReference type="SAM" id="MobiDB-lite"/>
    </source>
</evidence>
<evidence type="ECO:0000256" key="2">
    <source>
        <dbReference type="ARBA" id="ARBA00022525"/>
    </source>
</evidence>
<keyword evidence="5" id="KW-1015">Disulfide bond</keyword>
<dbReference type="PANTHER" id="PTHR46698">
    <property type="entry name" value="CROSSVEINLESS 2"/>
    <property type="match status" value="1"/>
</dbReference>
<dbReference type="SMART" id="SM00832">
    <property type="entry name" value="C8"/>
    <property type="match status" value="1"/>
</dbReference>
<organism evidence="9 10">
    <name type="scientific">Chelonoidis abingdonii</name>
    <name type="common">Abingdon island giant tortoise</name>
    <name type="synonym">Testudo abingdonii</name>
    <dbReference type="NCBI Taxonomy" id="106734"/>
    <lineage>
        <taxon>Eukaryota</taxon>
        <taxon>Metazoa</taxon>
        <taxon>Chordata</taxon>
        <taxon>Craniata</taxon>
        <taxon>Vertebrata</taxon>
        <taxon>Euteleostomi</taxon>
        <taxon>Archelosauria</taxon>
        <taxon>Testudinata</taxon>
        <taxon>Testudines</taxon>
        <taxon>Cryptodira</taxon>
        <taxon>Durocryptodira</taxon>
        <taxon>Testudinoidea</taxon>
        <taxon>Testudinidae</taxon>
        <taxon>Chelonoidis</taxon>
    </lineage>
</organism>
<dbReference type="InterPro" id="IPR036084">
    <property type="entry name" value="Ser_inhib-like_sf"/>
</dbReference>
<proteinExistence type="predicted"/>
<reference evidence="9" key="2">
    <citation type="submission" date="2025-09" db="UniProtKB">
        <authorList>
            <consortium name="Ensembl"/>
        </authorList>
    </citation>
    <scope>IDENTIFICATION</scope>
</reference>
<dbReference type="Pfam" id="PF01826">
    <property type="entry name" value="TIL"/>
    <property type="match status" value="1"/>
</dbReference>
<dbReference type="Proteomes" id="UP000694404">
    <property type="component" value="Unplaced"/>
</dbReference>
<dbReference type="PROSITE" id="PS51233">
    <property type="entry name" value="VWFD"/>
    <property type="match status" value="1"/>
</dbReference>
<dbReference type="CDD" id="cd19941">
    <property type="entry name" value="TIL"/>
    <property type="match status" value="1"/>
</dbReference>
<dbReference type="SUPFAM" id="SSF57603">
    <property type="entry name" value="FnI-like domain"/>
    <property type="match status" value="2"/>
</dbReference>
<dbReference type="InterPro" id="IPR002919">
    <property type="entry name" value="TIL_dom"/>
</dbReference>
<dbReference type="Pfam" id="PF00093">
    <property type="entry name" value="VWC"/>
    <property type="match status" value="2"/>
</dbReference>
<evidence type="ECO:0000256" key="5">
    <source>
        <dbReference type="ARBA" id="ARBA00023157"/>
    </source>
</evidence>
<keyword evidence="4" id="KW-0677">Repeat</keyword>
<dbReference type="SMART" id="SM00214">
    <property type="entry name" value="VWC"/>
    <property type="match status" value="2"/>
</dbReference>
<dbReference type="GO" id="GO:0005576">
    <property type="term" value="C:extracellular region"/>
    <property type="evidence" value="ECO:0007669"/>
    <property type="project" value="UniProtKB-SubCell"/>
</dbReference>
<evidence type="ECO:0000313" key="9">
    <source>
        <dbReference type="Ensembl" id="ENSCABP00000002308.1"/>
    </source>
</evidence>
<dbReference type="InterPro" id="IPR001007">
    <property type="entry name" value="VWF_dom"/>
</dbReference>
<keyword evidence="10" id="KW-1185">Reference proteome</keyword>
<keyword evidence="2" id="KW-0964">Secreted</keyword>
<dbReference type="Gene3D" id="6.20.200.20">
    <property type="match status" value="2"/>
</dbReference>
<feature type="domain" description="VWFC" evidence="7">
    <location>
        <begin position="84"/>
        <end position="143"/>
    </location>
</feature>
<dbReference type="Ensembl" id="ENSCABT00000002487.1">
    <property type="protein sequence ID" value="ENSCABP00000002308.1"/>
    <property type="gene ID" value="ENSCABG00000001788.1"/>
</dbReference>
<feature type="domain" description="VWFC" evidence="7">
    <location>
        <begin position="261"/>
        <end position="317"/>
    </location>
</feature>
<dbReference type="SMART" id="SM00216">
    <property type="entry name" value="VWD"/>
    <property type="match status" value="1"/>
</dbReference>
<dbReference type="GO" id="GO:0030513">
    <property type="term" value="P:positive regulation of BMP signaling pathway"/>
    <property type="evidence" value="ECO:0007669"/>
    <property type="project" value="TreeGrafter"/>
</dbReference>
<sequence length="641" mass="68273">PPTPAPIHPDPPGLQSVLPSAPCPDTPPAVSGTPPPPSLASPLPQPNSSMCPQDEAVTCQREPCLQQCTHPVPPAAPSCCPDCDTCLFEGQELTSHQAVTPPSDPCQRCYCLHGNVLCTPVLCPEAACTSPVRRPGHCCPECPGEEPTASRGAPGVNFTASVVRLTSVHLTPRMGKLRPRAGKGPVLGCALLKSPATLPSAFTLSGGTPAPHWAGQTWCSCLRCASPATLSEPSTAPRPLSSGLGESPQCWLHPLPPDPDGSCSYQGQRYQASEHWQVDTCTTCTCVSGEVHCRSQRCPPTTCTPALTPGMCCPHCLPRPATCLAFGDPHYRTFDGRLLHFQGTCTYVLAQDCQGRDFSIHVTNDNRGRPGVAWTKEVTVQVGDAVVQLLQDWLVRVRWATLPGRTPAAPQQLAGLCALHCGVLPISPLPQVLWSGRSQLEVSVPGTYKGHTCGLCGDFNGHPQDDARLRSGQLARAEATFGNSWRPHLPCSLQRPPVPHQGIGVSTARGERPLLRAFEPCHPLVPPEPFFAACVYDLCACGAGADQCLCDVLEAYATLCRRAGLALRWPVGCPQDRGYVFDECGPPCPKTCYNKDAPLGAIESHCFTPCMPGCQCPAGRVEHEAHCILPEACPRVFYGSL</sequence>
<name>A0A8C0G205_CHEAB</name>
<feature type="compositionally biased region" description="Pro residues" evidence="6">
    <location>
        <begin position="21"/>
        <end position="45"/>
    </location>
</feature>
<dbReference type="PROSITE" id="PS50184">
    <property type="entry name" value="VWFC_2"/>
    <property type="match status" value="2"/>
</dbReference>
<feature type="domain" description="VWFD" evidence="8">
    <location>
        <begin position="321"/>
        <end position="492"/>
    </location>
</feature>
<evidence type="ECO:0000256" key="1">
    <source>
        <dbReference type="ARBA" id="ARBA00004613"/>
    </source>
</evidence>
<comment type="subcellular location">
    <subcellularLocation>
        <location evidence="1">Secreted</location>
    </subcellularLocation>
</comment>
<dbReference type="InterPro" id="IPR052424">
    <property type="entry name" value="Kielin_Chordin-BMP_Reg"/>
</dbReference>
<reference evidence="9" key="1">
    <citation type="submission" date="2025-08" db="UniProtKB">
        <authorList>
            <consortium name="Ensembl"/>
        </authorList>
    </citation>
    <scope>IDENTIFICATION</scope>
</reference>
<evidence type="ECO:0000259" key="8">
    <source>
        <dbReference type="PROSITE" id="PS51233"/>
    </source>
</evidence>
<dbReference type="PANTHER" id="PTHR46698:SF2">
    <property type="entry name" value="KIELIN_CHORDIN-LIKE PROTEIN"/>
    <property type="match status" value="1"/>
</dbReference>
<evidence type="ECO:0000256" key="3">
    <source>
        <dbReference type="ARBA" id="ARBA00022729"/>
    </source>
</evidence>
<dbReference type="SUPFAM" id="SSF57567">
    <property type="entry name" value="Serine protease inhibitors"/>
    <property type="match status" value="1"/>
</dbReference>
<dbReference type="Gene3D" id="2.10.25.10">
    <property type="entry name" value="Laminin"/>
    <property type="match status" value="1"/>
</dbReference>
<dbReference type="PROSITE" id="PS01208">
    <property type="entry name" value="VWFC_1"/>
    <property type="match status" value="1"/>
</dbReference>
<accession>A0A8C0G205</accession>
<evidence type="ECO:0000256" key="4">
    <source>
        <dbReference type="ARBA" id="ARBA00022737"/>
    </source>
</evidence>
<evidence type="ECO:0000259" key="7">
    <source>
        <dbReference type="PROSITE" id="PS50184"/>
    </source>
</evidence>
<keyword evidence="3" id="KW-0732">Signal</keyword>
<protein>
    <submittedName>
        <fullName evidence="9">Kielin cysteine rich BMP regulator</fullName>
    </submittedName>
</protein>
<feature type="compositionally biased region" description="Pro residues" evidence="6">
    <location>
        <begin position="1"/>
        <end position="12"/>
    </location>
</feature>
<dbReference type="Pfam" id="PF08742">
    <property type="entry name" value="C8"/>
    <property type="match status" value="1"/>
</dbReference>
<dbReference type="InterPro" id="IPR014853">
    <property type="entry name" value="VWF/SSPO/ZAN-like_Cys-rich_dom"/>
</dbReference>